<dbReference type="SMART" id="SM00333">
    <property type="entry name" value="TUDOR"/>
    <property type="match status" value="1"/>
</dbReference>
<dbReference type="GO" id="GO:0005737">
    <property type="term" value="C:cytoplasm"/>
    <property type="evidence" value="ECO:0007669"/>
    <property type="project" value="InterPro"/>
</dbReference>
<dbReference type="InterPro" id="IPR015940">
    <property type="entry name" value="UBA"/>
</dbReference>
<dbReference type="EnsemblMetazoa" id="XM_038199437.1">
    <property type="protein sequence ID" value="XP_038055365.1"/>
    <property type="gene ID" value="LOC119727531"/>
</dbReference>
<feature type="compositionally biased region" description="Polar residues" evidence="14">
    <location>
        <begin position="814"/>
        <end position="823"/>
    </location>
</feature>
<dbReference type="InterPro" id="IPR009060">
    <property type="entry name" value="UBA-like_sf"/>
</dbReference>
<dbReference type="GO" id="GO:0008380">
    <property type="term" value="P:RNA splicing"/>
    <property type="evidence" value="ECO:0007669"/>
    <property type="project" value="UniProtKB-KW"/>
</dbReference>
<feature type="compositionally biased region" description="Basic and acidic residues" evidence="14">
    <location>
        <begin position="646"/>
        <end position="657"/>
    </location>
</feature>
<evidence type="ECO:0000256" key="9">
    <source>
        <dbReference type="ARBA" id="ARBA00023242"/>
    </source>
</evidence>
<dbReference type="InterPro" id="IPR010304">
    <property type="entry name" value="SMN_Tudor"/>
</dbReference>
<dbReference type="OMA" id="YHQRSRN"/>
<evidence type="ECO:0000256" key="8">
    <source>
        <dbReference type="ARBA" id="ARBA00023187"/>
    </source>
</evidence>
<dbReference type="OrthoDB" id="434939at2759"/>
<reference evidence="17" key="1">
    <citation type="submission" date="2022-11" db="UniProtKB">
        <authorList>
            <consortium name="EnsemblMetazoa"/>
        </authorList>
    </citation>
    <scope>IDENTIFICATION</scope>
</reference>
<evidence type="ECO:0000256" key="6">
    <source>
        <dbReference type="ARBA" id="ARBA00022728"/>
    </source>
</evidence>
<feature type="compositionally biased region" description="Low complexity" evidence="14">
    <location>
        <begin position="235"/>
        <end position="247"/>
    </location>
</feature>
<keyword evidence="6" id="KW-0747">Spliceosome</keyword>
<feature type="compositionally biased region" description="Basic and acidic residues" evidence="14">
    <location>
        <begin position="253"/>
        <end position="298"/>
    </location>
</feature>
<dbReference type="CTD" id="81550"/>
<feature type="compositionally biased region" description="Polar residues" evidence="14">
    <location>
        <begin position="608"/>
        <end position="620"/>
    </location>
</feature>
<keyword evidence="7" id="KW-0156">Chromatin regulator</keyword>
<keyword evidence="8" id="KW-0508">mRNA splicing</keyword>
<evidence type="ECO:0000256" key="11">
    <source>
        <dbReference type="ARBA" id="ARBA00037618"/>
    </source>
</evidence>
<dbReference type="Pfam" id="PF08585">
    <property type="entry name" value="RMI1_N_C"/>
    <property type="match status" value="1"/>
</dbReference>
<protein>
    <recommendedName>
        <fullName evidence="12">Survival of motor neuron-related-splicing factor 30</fullName>
    </recommendedName>
    <alternativeName>
        <fullName evidence="13">Survival motor neuron domain-containing protein 1</fullName>
    </alternativeName>
    <alternativeName>
        <fullName evidence="4">Tudor domain-containing protein 3</fullName>
    </alternativeName>
</protein>
<dbReference type="PROSITE" id="PS50304">
    <property type="entry name" value="TUDOR"/>
    <property type="match status" value="1"/>
</dbReference>
<evidence type="ECO:0000256" key="2">
    <source>
        <dbReference type="ARBA" id="ARBA00004408"/>
    </source>
</evidence>
<dbReference type="SUPFAM" id="SSF63748">
    <property type="entry name" value="Tudor/PWWP/MBT"/>
    <property type="match status" value="1"/>
</dbReference>
<dbReference type="GO" id="GO:0006325">
    <property type="term" value="P:chromatin organization"/>
    <property type="evidence" value="ECO:0007669"/>
    <property type="project" value="UniProtKB-KW"/>
</dbReference>
<dbReference type="SMART" id="SM01161">
    <property type="entry name" value="DUF1767"/>
    <property type="match status" value="1"/>
</dbReference>
<keyword evidence="9" id="KW-0539">Nucleus</keyword>
<sequence>MVEANLLNQGWHLSKEGLERCKNDVSDSRVEAVVRKAMDIDLRHIAVAAIPTDITKGKMDKMQGPMVLQVQKIRNISAPKANEDSGAAPPLLRIQLTDGHTMVMALVLNSITKIDLSTPPGSKLKLMGSVACNHGFLLLAANNCTFLGGHVEELVQRWELAKSLYHHTRAAVSGSGGPPPWVPFGQRNRHGEASEKPTKITLKKSLEDPKPKEQTEQDKEFAEQRKAAIQEVNKSKQGQGKTFGGTKATPALHARDSREPARKGYENNRRDSGRNARRDEQGPPEGKTRAEGIYRDLDYGGYQPSDRDIQQLVNMGFKRDAASNALRKNTGNADAAVEMLLKESDSSQPQAQNFGRQRPDTRPERNRGNERRGRRGGDDEEEASAPPAGPATLFDFLQPKLGKDSEKGSQSTAEVTTRKDMGRSRDFSKEQPSSVREAGISFVHDGQTSNYKQREQQQGRQQRDNNMDRGRRNYEEKSGPRRAESNSARNYAGNEGRGRNQDRGYGNKENSNFRDRNSGQDRRHDNTQGNSYPQRRDDTRGEDHRYSESRANNKSQGFQRESNFKPRDLQDNRPPRFQKQNNSQLTQKDKVPYDRPKSNTDREGNQRGGNQFQPAQSVDSSAGFKGPGPSAQQRQFQKQNNSQIPQKDKVPYDRPKSNTDSQGNQRDGNQFQPAQSFDSSAGFKGPGPSAQQRPILNPGDQCQAKYWEDNQFYNAVLTAIHPSGKTCVVLFPEYGNHEEVKMTDIRPLASQALANPSSFAPGPSAPSLMMSGKGGMFEGSTATHLEFRQGGEGTAYNRPRQQREPRKNVRPAQNFYQPPSSRK</sequence>
<dbReference type="RefSeq" id="XP_038055365.1">
    <property type="nucleotide sequence ID" value="XM_038199437.1"/>
</dbReference>
<dbReference type="InterPro" id="IPR042470">
    <property type="entry name" value="RMI1_N_C_sf"/>
</dbReference>
<dbReference type="AlphaFoldDB" id="A0A913ZVQ9"/>
<organism evidence="17 18">
    <name type="scientific">Patiria miniata</name>
    <name type="common">Bat star</name>
    <name type="synonym">Asterina miniata</name>
    <dbReference type="NCBI Taxonomy" id="46514"/>
    <lineage>
        <taxon>Eukaryota</taxon>
        <taxon>Metazoa</taxon>
        <taxon>Echinodermata</taxon>
        <taxon>Eleutherozoa</taxon>
        <taxon>Asterozoa</taxon>
        <taxon>Asteroidea</taxon>
        <taxon>Valvatacea</taxon>
        <taxon>Valvatida</taxon>
        <taxon>Asterinidae</taxon>
        <taxon>Patiria</taxon>
    </lineage>
</organism>
<feature type="compositionally biased region" description="Basic and acidic residues" evidence="14">
    <location>
        <begin position="534"/>
        <end position="548"/>
    </location>
</feature>
<dbReference type="GO" id="GO:0015030">
    <property type="term" value="C:Cajal body"/>
    <property type="evidence" value="ECO:0007669"/>
    <property type="project" value="UniProtKB-SubCell"/>
</dbReference>
<dbReference type="Pfam" id="PF00627">
    <property type="entry name" value="UBA"/>
    <property type="match status" value="1"/>
</dbReference>
<feature type="compositionally biased region" description="Basic and acidic residues" evidence="14">
    <location>
        <begin position="452"/>
        <end position="484"/>
    </location>
</feature>
<dbReference type="GO" id="GO:0016607">
    <property type="term" value="C:nuclear speck"/>
    <property type="evidence" value="ECO:0007669"/>
    <property type="project" value="UniProtKB-SubCell"/>
</dbReference>
<feature type="compositionally biased region" description="Polar residues" evidence="14">
    <location>
        <begin position="549"/>
        <end position="561"/>
    </location>
</feature>
<feature type="compositionally biased region" description="Basic and acidic residues" evidence="14">
    <location>
        <begin position="416"/>
        <end position="429"/>
    </location>
</feature>
<feature type="region of interest" description="Disordered" evidence="14">
    <location>
        <begin position="170"/>
        <end position="306"/>
    </location>
</feature>
<evidence type="ECO:0000256" key="10">
    <source>
        <dbReference type="ARBA" id="ARBA00035105"/>
    </source>
</evidence>
<feature type="compositionally biased region" description="Basic and acidic residues" evidence="14">
    <location>
        <begin position="562"/>
        <end position="574"/>
    </location>
</feature>
<feature type="domain" description="UBA" evidence="15">
    <location>
        <begin position="303"/>
        <end position="343"/>
    </location>
</feature>
<evidence type="ECO:0000259" key="16">
    <source>
        <dbReference type="PROSITE" id="PS50304"/>
    </source>
</evidence>
<dbReference type="Gene3D" id="2.40.50.770">
    <property type="entry name" value="RecQ-mediated genome instability protein Rmi1, C-terminal domain"/>
    <property type="match status" value="1"/>
</dbReference>
<dbReference type="GO" id="GO:0003723">
    <property type="term" value="F:RNA binding"/>
    <property type="evidence" value="ECO:0007669"/>
    <property type="project" value="InterPro"/>
</dbReference>
<dbReference type="GeneID" id="119727531"/>
<evidence type="ECO:0000256" key="14">
    <source>
        <dbReference type="SAM" id="MobiDB-lite"/>
    </source>
</evidence>
<dbReference type="Proteomes" id="UP000887568">
    <property type="component" value="Unplaced"/>
</dbReference>
<comment type="function">
    <text evidence="11">Involved in spliceosome assembly.</text>
</comment>
<dbReference type="Gene3D" id="1.10.8.10">
    <property type="entry name" value="DNA helicase RuvA subunit, C-terminal domain"/>
    <property type="match status" value="1"/>
</dbReference>
<evidence type="ECO:0000256" key="7">
    <source>
        <dbReference type="ARBA" id="ARBA00022853"/>
    </source>
</evidence>
<keyword evidence="5" id="KW-0507">mRNA processing</keyword>
<evidence type="ECO:0000313" key="18">
    <source>
        <dbReference type="Proteomes" id="UP000887568"/>
    </source>
</evidence>
<proteinExistence type="inferred from homology"/>
<dbReference type="GO" id="GO:0005681">
    <property type="term" value="C:spliceosomal complex"/>
    <property type="evidence" value="ECO:0007669"/>
    <property type="project" value="UniProtKB-KW"/>
</dbReference>
<comment type="similarity">
    <text evidence="3">Belongs to the SMN family.</text>
</comment>
<evidence type="ECO:0000256" key="13">
    <source>
        <dbReference type="ARBA" id="ARBA00042567"/>
    </source>
</evidence>
<feature type="compositionally biased region" description="Basic and acidic residues" evidence="14">
    <location>
        <begin position="189"/>
        <end position="228"/>
    </location>
</feature>
<feature type="compositionally biased region" description="Basic and acidic residues" evidence="14">
    <location>
        <begin position="357"/>
        <end position="377"/>
    </location>
</feature>
<feature type="compositionally biased region" description="Low complexity" evidence="14">
    <location>
        <begin position="632"/>
        <end position="643"/>
    </location>
</feature>
<dbReference type="PROSITE" id="PS50030">
    <property type="entry name" value="UBA"/>
    <property type="match status" value="1"/>
</dbReference>
<evidence type="ECO:0000313" key="17">
    <source>
        <dbReference type="EnsemblMetazoa" id="XP_038055365.1"/>
    </source>
</evidence>
<feature type="compositionally biased region" description="Basic and acidic residues" evidence="14">
    <location>
        <begin position="496"/>
        <end position="526"/>
    </location>
</feature>
<dbReference type="Pfam" id="PF06003">
    <property type="entry name" value="SMN_Tudor"/>
    <property type="match status" value="1"/>
</dbReference>
<accession>A0A913ZVQ9</accession>
<comment type="function">
    <text evidence="10">Scaffolding protein that specifically recognizes and binds dimethylarginine-containing proteins. Plays a role in the regulation of translation of target mRNAs by binding Arg/Gly-rich motifs (GAR) in dimethylarginine-containing proteins. In nucleus, acts as a coactivator: recognizes and binds asymmetric dimethylation on the core histone tails associated with transcriptional activation (H3R17me2a and H4R3me2a) and recruits proteins at these arginine-methylated loci. In cytoplasm, acts as an antiviral factor that participates in the assembly of stress granules together with G3BP1.</text>
</comment>
<evidence type="ECO:0000256" key="5">
    <source>
        <dbReference type="ARBA" id="ARBA00022664"/>
    </source>
</evidence>
<feature type="region of interest" description="Disordered" evidence="14">
    <location>
        <begin position="781"/>
        <end position="823"/>
    </location>
</feature>
<evidence type="ECO:0000256" key="4">
    <source>
        <dbReference type="ARBA" id="ARBA00013421"/>
    </source>
</evidence>
<dbReference type="InterPro" id="IPR013894">
    <property type="entry name" value="RMI1_OB"/>
</dbReference>
<dbReference type="Gene3D" id="2.30.30.140">
    <property type="match status" value="1"/>
</dbReference>
<dbReference type="PANTHER" id="PTHR13681:SF24">
    <property type="entry name" value="TUDOR DOMAIN-CONTAINING PROTEIN 3"/>
    <property type="match status" value="1"/>
</dbReference>
<dbReference type="SUPFAM" id="SSF46934">
    <property type="entry name" value="UBA-like"/>
    <property type="match status" value="1"/>
</dbReference>
<dbReference type="SMART" id="SM00165">
    <property type="entry name" value="UBA"/>
    <property type="match status" value="1"/>
</dbReference>
<dbReference type="GO" id="GO:0006397">
    <property type="term" value="P:mRNA processing"/>
    <property type="evidence" value="ECO:0007669"/>
    <property type="project" value="UniProtKB-KW"/>
</dbReference>
<feature type="domain" description="Tudor" evidence="16">
    <location>
        <begin position="695"/>
        <end position="755"/>
    </location>
</feature>
<dbReference type="PANTHER" id="PTHR13681">
    <property type="entry name" value="SURVIVAL OF MOTOR NEURON-RELATED-SPLICING FACTOR 30-RELATED"/>
    <property type="match status" value="1"/>
</dbReference>
<feature type="compositionally biased region" description="Polar residues" evidence="14">
    <location>
        <begin position="658"/>
        <end position="679"/>
    </location>
</feature>
<feature type="compositionally biased region" description="Basic and acidic residues" evidence="14">
    <location>
        <begin position="587"/>
        <end position="605"/>
    </location>
</feature>
<feature type="compositionally biased region" description="Polar residues" evidence="14">
    <location>
        <begin position="346"/>
        <end position="355"/>
    </location>
</feature>
<dbReference type="InterPro" id="IPR002999">
    <property type="entry name" value="Tudor"/>
</dbReference>
<comment type="subcellular location">
    <subcellularLocation>
        <location evidence="1">Nucleus speckle</location>
    </subcellularLocation>
    <subcellularLocation>
        <location evidence="2">Nucleus</location>
        <location evidence="2">Cajal body</location>
    </subcellularLocation>
</comment>
<dbReference type="InterPro" id="IPR047379">
    <property type="entry name" value="Tudor_TDRD3"/>
</dbReference>
<evidence type="ECO:0000259" key="15">
    <source>
        <dbReference type="PROSITE" id="PS50030"/>
    </source>
</evidence>
<evidence type="ECO:0000256" key="1">
    <source>
        <dbReference type="ARBA" id="ARBA00004324"/>
    </source>
</evidence>
<name>A0A913ZVQ9_PATMI</name>
<feature type="region of interest" description="Disordered" evidence="14">
    <location>
        <begin position="336"/>
        <end position="697"/>
    </location>
</feature>
<keyword evidence="18" id="KW-1185">Reference proteome</keyword>
<evidence type="ECO:0000256" key="12">
    <source>
        <dbReference type="ARBA" id="ARBA00041083"/>
    </source>
</evidence>
<dbReference type="CDD" id="cd20413">
    <property type="entry name" value="Tudor_TDRD3"/>
    <property type="match status" value="1"/>
</dbReference>
<evidence type="ECO:0000256" key="3">
    <source>
        <dbReference type="ARBA" id="ARBA00005371"/>
    </source>
</evidence>